<reference evidence="13" key="3">
    <citation type="submission" date="2025-09" db="UniProtKB">
        <authorList>
            <consortium name="Ensembl"/>
        </authorList>
    </citation>
    <scope>IDENTIFICATION</scope>
</reference>
<evidence type="ECO:0000259" key="12">
    <source>
        <dbReference type="PROSITE" id="PS50405"/>
    </source>
</evidence>
<evidence type="ECO:0000256" key="4">
    <source>
        <dbReference type="ARBA" id="ARBA00050230"/>
    </source>
</evidence>
<dbReference type="InterPro" id="IPR010987">
    <property type="entry name" value="Glutathione-S-Trfase_C-like"/>
</dbReference>
<keyword evidence="14" id="KW-1185">Reference proteome</keyword>
<dbReference type="SUPFAM" id="SSF47616">
    <property type="entry name" value="GST C-terminal domain-like"/>
    <property type="match status" value="1"/>
</dbReference>
<dbReference type="GO" id="GO:0006749">
    <property type="term" value="P:glutathione metabolic process"/>
    <property type="evidence" value="ECO:0000318"/>
    <property type="project" value="GO_Central"/>
</dbReference>
<name>A0A803SY69_ANOCA</name>
<comment type="catalytic activity">
    <reaction evidence="7">
        <text>prostaglandin J2 + glutathione = prostaglandin J2-S-(R)-glutathione</text>
        <dbReference type="Rhea" id="RHEA:50804"/>
        <dbReference type="ChEBI" id="CHEBI:57925"/>
        <dbReference type="ChEBI" id="CHEBI:133396"/>
        <dbReference type="ChEBI" id="CHEBI:133771"/>
    </reaction>
    <physiologicalReaction direction="left-to-right" evidence="7">
        <dbReference type="Rhea" id="RHEA:50805"/>
    </physiologicalReaction>
</comment>
<comment type="catalytic activity">
    <reaction evidence="5">
        <text>11(S)-hydroxy-14(S),15(S)-epoxy-(5Z,8Z,12E)-eicosatrienoate + glutathione = (11S,15S)-dihydroxy-14(R)-S-glutathionyl-(5Z,8Z,12E)-eicosatrienoate</text>
        <dbReference type="Rhea" id="RHEA:50260"/>
        <dbReference type="ChEBI" id="CHEBI:57925"/>
        <dbReference type="ChEBI" id="CHEBI:132200"/>
        <dbReference type="ChEBI" id="CHEBI:132201"/>
    </reaction>
    <physiologicalReaction direction="left-to-right" evidence="5">
        <dbReference type="Rhea" id="RHEA:50261"/>
    </physiologicalReaction>
</comment>
<dbReference type="InParanoid" id="A0A803SY69"/>
<dbReference type="InterPro" id="IPR036249">
    <property type="entry name" value="Thioredoxin-like_sf"/>
</dbReference>
<dbReference type="Gene3D" id="3.40.30.10">
    <property type="entry name" value="Glutaredoxin"/>
    <property type="match status" value="1"/>
</dbReference>
<dbReference type="GO" id="GO:0005739">
    <property type="term" value="C:mitochondrion"/>
    <property type="evidence" value="ECO:0007669"/>
    <property type="project" value="UniProtKB-SubCell"/>
</dbReference>
<keyword evidence="10" id="KW-0963">Cytoplasm</keyword>
<dbReference type="KEGG" id="acs:100565219"/>
<dbReference type="InterPro" id="IPR003082">
    <property type="entry name" value="GST_pi"/>
</dbReference>
<dbReference type="GeneID" id="100565219"/>
<dbReference type="CDD" id="cd03210">
    <property type="entry name" value="GST_C_Pi"/>
    <property type="match status" value="1"/>
</dbReference>
<dbReference type="SUPFAM" id="SSF52833">
    <property type="entry name" value="Thioredoxin-like"/>
    <property type="match status" value="1"/>
</dbReference>
<accession>A0A803SY69</accession>
<dbReference type="OrthoDB" id="4951845at2759"/>
<comment type="subunit">
    <text evidence="9">Homodimer. Interacts with CDK5.</text>
</comment>
<evidence type="ECO:0000256" key="9">
    <source>
        <dbReference type="ARBA" id="ARBA00062404"/>
    </source>
</evidence>
<dbReference type="PRINTS" id="PR01268">
    <property type="entry name" value="GSTRNSFRASEP"/>
</dbReference>
<evidence type="ECO:0000256" key="8">
    <source>
        <dbReference type="ARBA" id="ARBA00056425"/>
    </source>
</evidence>
<dbReference type="Proteomes" id="UP000001646">
    <property type="component" value="Chromosome 1"/>
</dbReference>
<evidence type="ECO:0000256" key="1">
    <source>
        <dbReference type="ARBA" id="ARBA00007297"/>
    </source>
</evidence>
<reference evidence="13" key="2">
    <citation type="submission" date="2025-08" db="UniProtKB">
        <authorList>
            <consortium name="Ensembl"/>
        </authorList>
    </citation>
    <scope>IDENTIFICATION</scope>
</reference>
<dbReference type="GO" id="GO:0004364">
    <property type="term" value="F:glutathione transferase activity"/>
    <property type="evidence" value="ECO:0000318"/>
    <property type="project" value="GO_Central"/>
</dbReference>
<feature type="domain" description="GST N-terminal" evidence="11">
    <location>
        <begin position="3"/>
        <end position="82"/>
    </location>
</feature>
<proteinExistence type="inferred from homology"/>
<comment type="function">
    <text evidence="8">Conjugation of reduced glutathione to a wide number of exogenous and endogenous hydrophobic electrophiles. Involved in the formation of glutathione conjugates of both prostaglandin A2 (PGA2) and prostaglandin J2 (PGJ2). Participates in the formation of novel hepoxilin regioisomers. Negatively regulates CDK5 activity via p25/p35 translocation to prevent neurodegeneration.</text>
</comment>
<dbReference type="InterPro" id="IPR004046">
    <property type="entry name" value="GST_C"/>
</dbReference>
<dbReference type="RefSeq" id="XP_003215129.1">
    <property type="nucleotide sequence ID" value="XM_003215081.4"/>
</dbReference>
<dbReference type="SFLD" id="SFLDG01205">
    <property type="entry name" value="AMPS.1"/>
    <property type="match status" value="1"/>
</dbReference>
<evidence type="ECO:0000313" key="13">
    <source>
        <dbReference type="Ensembl" id="ENSACAP00000027909.1"/>
    </source>
</evidence>
<dbReference type="Ensembl" id="ENSACAT00000053496.1">
    <property type="protein sequence ID" value="ENSACAP00000027909.1"/>
    <property type="gene ID" value="ENSACAG00000003940.4"/>
</dbReference>
<dbReference type="PROSITE" id="PS50404">
    <property type="entry name" value="GST_NTER"/>
    <property type="match status" value="1"/>
</dbReference>
<dbReference type="Pfam" id="PF02798">
    <property type="entry name" value="GST_N"/>
    <property type="match status" value="1"/>
</dbReference>
<protein>
    <recommendedName>
        <fullName evidence="10">Glutathione S-transferase</fullName>
        <ecNumber evidence="10">2.5.1.18</ecNumber>
    </recommendedName>
    <alternativeName>
        <fullName evidence="10">GST class-pi</fullName>
    </alternativeName>
</protein>
<dbReference type="AlphaFoldDB" id="A0A803SY69"/>
<comment type="similarity">
    <text evidence="1 10">Belongs to the GST superfamily. Pi family.</text>
</comment>
<organism evidence="13 14">
    <name type="scientific">Anolis carolinensis</name>
    <name type="common">Green anole</name>
    <name type="synonym">American chameleon</name>
    <dbReference type="NCBI Taxonomy" id="28377"/>
    <lineage>
        <taxon>Eukaryota</taxon>
        <taxon>Metazoa</taxon>
        <taxon>Chordata</taxon>
        <taxon>Craniata</taxon>
        <taxon>Vertebrata</taxon>
        <taxon>Euteleostomi</taxon>
        <taxon>Lepidosauria</taxon>
        <taxon>Squamata</taxon>
        <taxon>Bifurcata</taxon>
        <taxon>Unidentata</taxon>
        <taxon>Episquamata</taxon>
        <taxon>Toxicofera</taxon>
        <taxon>Iguania</taxon>
        <taxon>Dactyloidae</taxon>
        <taxon>Anolis</taxon>
    </lineage>
</organism>
<dbReference type="FunFam" id="1.20.1050.10:FF:000053">
    <property type="entry name" value="Glutathione S-transferase P"/>
    <property type="match status" value="1"/>
</dbReference>
<dbReference type="PANTHER" id="PTHR11571">
    <property type="entry name" value="GLUTATHIONE S-TRANSFERASE"/>
    <property type="match status" value="1"/>
</dbReference>
<dbReference type="GO" id="GO:0005634">
    <property type="term" value="C:nucleus"/>
    <property type="evidence" value="ECO:0007669"/>
    <property type="project" value="UniProtKB-SubCell"/>
</dbReference>
<dbReference type="Bgee" id="ENSACAG00000003940">
    <property type="expression patterns" value="Expressed in kidney and 13 other cell types or tissues"/>
</dbReference>
<dbReference type="InterPro" id="IPR040079">
    <property type="entry name" value="Glutathione_S-Trfase"/>
</dbReference>
<dbReference type="CDD" id="cd03076">
    <property type="entry name" value="GST_N_Pi"/>
    <property type="match status" value="1"/>
</dbReference>
<dbReference type="PROSITE" id="PS50405">
    <property type="entry name" value="GST_CTER"/>
    <property type="match status" value="1"/>
</dbReference>
<dbReference type="InterPro" id="IPR050213">
    <property type="entry name" value="GST_superfamily"/>
</dbReference>
<evidence type="ECO:0000256" key="3">
    <source>
        <dbReference type="ARBA" id="ARBA00049385"/>
    </source>
</evidence>
<dbReference type="EC" id="2.5.1.18" evidence="10"/>
<evidence type="ECO:0000256" key="5">
    <source>
        <dbReference type="ARBA" id="ARBA00050398"/>
    </source>
</evidence>
<comment type="subcellular location">
    <subcellularLocation>
        <location evidence="10">Cytoplasm</location>
    </subcellularLocation>
    <subcellularLocation>
        <location evidence="10">Mitochondrion</location>
    </subcellularLocation>
    <subcellularLocation>
        <location evidence="10">Nucleus</location>
    </subcellularLocation>
</comment>
<evidence type="ECO:0000256" key="7">
    <source>
        <dbReference type="ARBA" id="ARBA00051593"/>
    </source>
</evidence>
<dbReference type="PANTHER" id="PTHR11571:SF141">
    <property type="entry name" value="GLUTATHIONE S-TRANSFERASE"/>
    <property type="match status" value="1"/>
</dbReference>
<evidence type="ECO:0000259" key="11">
    <source>
        <dbReference type="PROSITE" id="PS50404"/>
    </source>
</evidence>
<dbReference type="Pfam" id="PF14497">
    <property type="entry name" value="GST_C_3"/>
    <property type="match status" value="1"/>
</dbReference>
<sequence>MPGKYTLTYFPVRGRGEATRMLLADQKQEWTEDVVTGEIWQKGDLKKSCVFGQVPRFQDGDFVLVQSNAILRHLARNHGLYGQDAREATLLDMVNDGVEDLRVKYARLIYQNYDAGKAEYIEALPAQLRPFENLLAQNDGGKGFIVGKKISFVDYNLLDILQLHLVLAPNCLDSFPLLAAYVQRLNARPHLKTYLESEGRKQRPINGNGKQ</sequence>
<keyword evidence="2 10" id="KW-0808">Transferase</keyword>
<dbReference type="GO" id="GO:0005829">
    <property type="term" value="C:cytosol"/>
    <property type="evidence" value="ECO:0000318"/>
    <property type="project" value="GO_Central"/>
</dbReference>
<keyword evidence="10" id="KW-0539">Nucleus</keyword>
<dbReference type="Gene3D" id="1.20.1050.10">
    <property type="match status" value="1"/>
</dbReference>
<dbReference type="SFLD" id="SFLDG00363">
    <property type="entry name" value="AMPS_(cytGST):_Alpha-__Mu-__Pi"/>
    <property type="match status" value="1"/>
</dbReference>
<keyword evidence="10" id="KW-0496">Mitochondrion</keyword>
<evidence type="ECO:0000313" key="14">
    <source>
        <dbReference type="Proteomes" id="UP000001646"/>
    </source>
</evidence>
<evidence type="ECO:0000256" key="10">
    <source>
        <dbReference type="RuleBase" id="RU368105"/>
    </source>
</evidence>
<evidence type="ECO:0000256" key="6">
    <source>
        <dbReference type="ARBA" id="ARBA00051481"/>
    </source>
</evidence>
<dbReference type="InterPro" id="IPR036282">
    <property type="entry name" value="Glutathione-S-Trfase_C_sf"/>
</dbReference>
<comment type="catalytic activity">
    <reaction evidence="3">
        <text>RX + glutathione = an S-substituted glutathione + a halide anion + H(+)</text>
        <dbReference type="Rhea" id="RHEA:16437"/>
        <dbReference type="ChEBI" id="CHEBI:15378"/>
        <dbReference type="ChEBI" id="CHEBI:16042"/>
        <dbReference type="ChEBI" id="CHEBI:17792"/>
        <dbReference type="ChEBI" id="CHEBI:57925"/>
        <dbReference type="ChEBI" id="CHEBI:90779"/>
        <dbReference type="EC" id="2.5.1.18"/>
    </reaction>
    <physiologicalReaction direction="left-to-right" evidence="3">
        <dbReference type="Rhea" id="RHEA:16438"/>
    </physiologicalReaction>
</comment>
<reference evidence="13 14" key="1">
    <citation type="submission" date="2009-12" db="EMBL/GenBank/DDBJ databases">
        <title>The Genome Sequence of Anolis carolinensis (Green Anole Lizard).</title>
        <authorList>
            <consortium name="The Genome Sequencing Platform"/>
            <person name="Di Palma F."/>
            <person name="Alfoldi J."/>
            <person name="Heiman D."/>
            <person name="Young S."/>
            <person name="Grabherr M."/>
            <person name="Johnson J."/>
            <person name="Lander E.S."/>
            <person name="Lindblad-Toh K."/>
        </authorList>
    </citation>
    <scope>NUCLEOTIDE SEQUENCE [LARGE SCALE GENOMIC DNA]</scope>
    <source>
        <strain evidence="13 14">JBL SC #1</strain>
    </source>
</reference>
<comment type="catalytic activity">
    <reaction evidence="6">
        <text>prostaglandin A2 + glutathione = prostaglandin A2-S-(S)-glutathione</text>
        <dbReference type="Rhea" id="RHEA:50800"/>
        <dbReference type="ChEBI" id="CHEBI:57925"/>
        <dbReference type="ChEBI" id="CHEBI:133370"/>
        <dbReference type="ChEBI" id="CHEBI:133769"/>
    </reaction>
    <physiologicalReaction direction="left-to-right" evidence="6">
        <dbReference type="Rhea" id="RHEA:50801"/>
    </physiologicalReaction>
</comment>
<dbReference type="InterPro" id="IPR004045">
    <property type="entry name" value="Glutathione_S-Trfase_N"/>
</dbReference>
<dbReference type="SFLD" id="SFLDS00019">
    <property type="entry name" value="Glutathione_Transferase_(cytos"/>
    <property type="match status" value="1"/>
</dbReference>
<evidence type="ECO:0000256" key="2">
    <source>
        <dbReference type="ARBA" id="ARBA00022679"/>
    </source>
</evidence>
<dbReference type="GeneTree" id="ENSGT00940000163435"/>
<comment type="catalytic activity">
    <reaction evidence="4">
        <text>prostaglandin J2 + glutathione = prostaglandin J2-S-(S)-glutathione</text>
        <dbReference type="Rhea" id="RHEA:50808"/>
        <dbReference type="ChEBI" id="CHEBI:57925"/>
        <dbReference type="ChEBI" id="CHEBI:133396"/>
        <dbReference type="ChEBI" id="CHEBI:133772"/>
    </reaction>
    <physiologicalReaction direction="left-to-right" evidence="4">
        <dbReference type="Rhea" id="RHEA:50809"/>
    </physiologicalReaction>
</comment>
<feature type="domain" description="GST C-terminal" evidence="12">
    <location>
        <begin position="84"/>
        <end position="205"/>
    </location>
</feature>
<gene>
    <name evidence="13" type="primary">LOC100565219</name>
</gene>